<gene>
    <name evidence="2" type="ORF">RM572_16705</name>
</gene>
<accession>A0ABU2NTT5</accession>
<dbReference type="Gene3D" id="3.40.50.150">
    <property type="entry name" value="Vaccinia Virus protein VP39"/>
    <property type="match status" value="1"/>
</dbReference>
<dbReference type="RefSeq" id="WP_311674153.1">
    <property type="nucleotide sequence ID" value="NZ_JAVREQ010000014.1"/>
</dbReference>
<evidence type="ECO:0000313" key="2">
    <source>
        <dbReference type="EMBL" id="MDT0380397.1"/>
    </source>
</evidence>
<dbReference type="InterPro" id="IPR050508">
    <property type="entry name" value="Methyltransf_Superfamily"/>
</dbReference>
<comment type="caution">
    <text evidence="2">The sequence shown here is derived from an EMBL/GenBank/DDBJ whole genome shotgun (WGS) entry which is preliminary data.</text>
</comment>
<dbReference type="Proteomes" id="UP001183414">
    <property type="component" value="Unassembled WGS sequence"/>
</dbReference>
<dbReference type="GO" id="GO:0008168">
    <property type="term" value="F:methyltransferase activity"/>
    <property type="evidence" value="ECO:0007669"/>
    <property type="project" value="UniProtKB-KW"/>
</dbReference>
<dbReference type="PANTHER" id="PTHR42912">
    <property type="entry name" value="METHYLTRANSFERASE"/>
    <property type="match status" value="1"/>
</dbReference>
<organism evidence="2 3">
    <name type="scientific">Streptomyces hazeniae</name>
    <dbReference type="NCBI Taxonomy" id="3075538"/>
    <lineage>
        <taxon>Bacteria</taxon>
        <taxon>Bacillati</taxon>
        <taxon>Actinomycetota</taxon>
        <taxon>Actinomycetes</taxon>
        <taxon>Kitasatosporales</taxon>
        <taxon>Streptomycetaceae</taxon>
        <taxon>Streptomyces</taxon>
    </lineage>
</organism>
<reference evidence="3" key="1">
    <citation type="submission" date="2023-07" db="EMBL/GenBank/DDBJ databases">
        <title>30 novel species of actinomycetes from the DSMZ collection.</title>
        <authorList>
            <person name="Nouioui I."/>
        </authorList>
    </citation>
    <scope>NUCLEOTIDE SEQUENCE [LARGE SCALE GENOMIC DNA]</scope>
    <source>
        <strain evidence="3">DSM 42041</strain>
    </source>
</reference>
<dbReference type="Pfam" id="PF08241">
    <property type="entry name" value="Methyltransf_11"/>
    <property type="match status" value="1"/>
</dbReference>
<dbReference type="EC" id="2.1.-.-" evidence="2"/>
<dbReference type="InterPro" id="IPR029063">
    <property type="entry name" value="SAM-dependent_MTases_sf"/>
</dbReference>
<keyword evidence="2" id="KW-0808">Transferase</keyword>
<dbReference type="SUPFAM" id="SSF53335">
    <property type="entry name" value="S-adenosyl-L-methionine-dependent methyltransferases"/>
    <property type="match status" value="1"/>
</dbReference>
<dbReference type="EMBL" id="JAVREQ010000014">
    <property type="protein sequence ID" value="MDT0380397.1"/>
    <property type="molecule type" value="Genomic_DNA"/>
</dbReference>
<keyword evidence="2" id="KW-0489">Methyltransferase</keyword>
<proteinExistence type="predicted"/>
<dbReference type="CDD" id="cd02440">
    <property type="entry name" value="AdoMet_MTases"/>
    <property type="match status" value="1"/>
</dbReference>
<evidence type="ECO:0000259" key="1">
    <source>
        <dbReference type="Pfam" id="PF08241"/>
    </source>
</evidence>
<sequence>MTATAAAYDGIADWYEHDFLRREPVPGHPRSHGPLLRALLGEGEGVCLEIGCGTGVHAATLRGLGRTPLGVDVSAGMLRHARGRLPVLHADAARLPLADGSVDAAVAVMVHTDMPDYAAVLREAARVLRPGGSFVHIGLHPCFFGAFADRTDPEAVVLRPGYLARHRTERTTGGDGVRARAGAFHRPLPELINTLVDAGLAVSRLAEDGGPTPAVLALAAEKAPGAAGPPAPRP</sequence>
<dbReference type="GO" id="GO:0032259">
    <property type="term" value="P:methylation"/>
    <property type="evidence" value="ECO:0007669"/>
    <property type="project" value="UniProtKB-KW"/>
</dbReference>
<keyword evidence="3" id="KW-1185">Reference proteome</keyword>
<dbReference type="InterPro" id="IPR013216">
    <property type="entry name" value="Methyltransf_11"/>
</dbReference>
<name>A0ABU2NTT5_9ACTN</name>
<protein>
    <submittedName>
        <fullName evidence="2">Class I SAM-dependent methyltransferase</fullName>
        <ecNumber evidence="2">2.1.-.-</ecNumber>
    </submittedName>
</protein>
<evidence type="ECO:0000313" key="3">
    <source>
        <dbReference type="Proteomes" id="UP001183414"/>
    </source>
</evidence>
<feature type="domain" description="Methyltransferase type 11" evidence="1">
    <location>
        <begin position="48"/>
        <end position="135"/>
    </location>
</feature>